<dbReference type="PANTHER" id="PTHR11699">
    <property type="entry name" value="ALDEHYDE DEHYDROGENASE-RELATED"/>
    <property type="match status" value="1"/>
</dbReference>
<dbReference type="OrthoDB" id="310895at2759"/>
<comment type="pathway">
    <text evidence="1">Mycotoxin biosynthesis.</text>
</comment>
<evidence type="ECO:0000256" key="4">
    <source>
        <dbReference type="ARBA" id="ARBA00024226"/>
    </source>
</evidence>
<comment type="catalytic activity">
    <reaction evidence="5">
        <text>an aldehyde + NAD(+) + H2O = a carboxylate + NADH + 2 H(+)</text>
        <dbReference type="Rhea" id="RHEA:16185"/>
        <dbReference type="ChEBI" id="CHEBI:15377"/>
        <dbReference type="ChEBI" id="CHEBI:15378"/>
        <dbReference type="ChEBI" id="CHEBI:17478"/>
        <dbReference type="ChEBI" id="CHEBI:29067"/>
        <dbReference type="ChEBI" id="CHEBI:57540"/>
        <dbReference type="ChEBI" id="CHEBI:57945"/>
        <dbReference type="EC" id="1.2.1.3"/>
    </reaction>
</comment>
<dbReference type="PROSITE" id="PS00687">
    <property type="entry name" value="ALDEHYDE_DEHYDR_GLU"/>
    <property type="match status" value="1"/>
</dbReference>
<evidence type="ECO:0000313" key="9">
    <source>
        <dbReference type="Proteomes" id="UP000661280"/>
    </source>
</evidence>
<reference evidence="8" key="1">
    <citation type="submission" date="2021-01" db="EMBL/GenBank/DDBJ databases">
        <authorList>
            <consortium name="Aspergillus luchuensis mut. kawachii IFO 4304 genome sequencing consortium"/>
            <person name="Kazuki M."/>
            <person name="Futagami T."/>
        </authorList>
    </citation>
    <scope>NUCLEOTIDE SEQUENCE</scope>
    <source>
        <strain evidence="8">IFO 4308</strain>
    </source>
</reference>
<organism evidence="8 9">
    <name type="scientific">Aspergillus kawachii</name>
    <name type="common">White koji mold</name>
    <name type="synonym">Aspergillus awamori var. kawachi</name>
    <dbReference type="NCBI Taxonomy" id="1069201"/>
    <lineage>
        <taxon>Eukaryota</taxon>
        <taxon>Fungi</taxon>
        <taxon>Dikarya</taxon>
        <taxon>Ascomycota</taxon>
        <taxon>Pezizomycotina</taxon>
        <taxon>Eurotiomycetes</taxon>
        <taxon>Eurotiomycetidae</taxon>
        <taxon>Eurotiales</taxon>
        <taxon>Aspergillaceae</taxon>
        <taxon>Aspergillus</taxon>
        <taxon>Aspergillus subgen. Circumdati</taxon>
    </lineage>
</organism>
<evidence type="ECO:0000259" key="7">
    <source>
        <dbReference type="Pfam" id="PF00171"/>
    </source>
</evidence>
<dbReference type="Gene3D" id="3.40.309.10">
    <property type="entry name" value="Aldehyde Dehydrogenase, Chain A, domain 2"/>
    <property type="match status" value="1"/>
</dbReference>
<name>A0A7R7X2Q6_ASPKA</name>
<dbReference type="GeneID" id="64963028"/>
<evidence type="ECO:0000256" key="5">
    <source>
        <dbReference type="ARBA" id="ARBA00049194"/>
    </source>
</evidence>
<dbReference type="PROSITE" id="PS00070">
    <property type="entry name" value="ALDEHYDE_DEHYDR_CYS"/>
    <property type="match status" value="1"/>
</dbReference>
<dbReference type="InterPro" id="IPR016162">
    <property type="entry name" value="Ald_DH_N"/>
</dbReference>
<feature type="domain" description="Aldehyde dehydrogenase" evidence="7">
    <location>
        <begin position="58"/>
        <end position="515"/>
    </location>
</feature>
<dbReference type="SUPFAM" id="SSF53720">
    <property type="entry name" value="ALDH-like"/>
    <property type="match status" value="1"/>
</dbReference>
<comment type="similarity">
    <text evidence="2 6">Belongs to the aldehyde dehydrogenase family.</text>
</comment>
<dbReference type="InterPro" id="IPR016163">
    <property type="entry name" value="Ald_DH_C"/>
</dbReference>
<dbReference type="EMBL" id="AP024429">
    <property type="protein sequence ID" value="BCS01707.1"/>
    <property type="molecule type" value="Genomic_DNA"/>
</dbReference>
<dbReference type="AlphaFoldDB" id="A0A7R7X2Q6"/>
<dbReference type="Gene3D" id="3.40.605.10">
    <property type="entry name" value="Aldehyde Dehydrogenase, Chain A, domain 1"/>
    <property type="match status" value="1"/>
</dbReference>
<dbReference type="Proteomes" id="UP000661280">
    <property type="component" value="Chromosome 5"/>
</dbReference>
<dbReference type="Pfam" id="PF00171">
    <property type="entry name" value="Aldedh"/>
    <property type="match status" value="1"/>
</dbReference>
<reference evidence="8" key="2">
    <citation type="submission" date="2021-02" db="EMBL/GenBank/DDBJ databases">
        <title>Aspergillus luchuensis mut. kawachii IFO 4304 genome sequence.</title>
        <authorList>
            <person name="Mori K."/>
            <person name="Kadooka C."/>
            <person name="Goto M."/>
            <person name="Futagami T."/>
        </authorList>
    </citation>
    <scope>NUCLEOTIDE SEQUENCE</scope>
    <source>
        <strain evidence="8">IFO 4308</strain>
    </source>
</reference>
<keyword evidence="3 6" id="KW-0560">Oxidoreductase</keyword>
<accession>A0A7R7X2Q6</accession>
<dbReference type="RefSeq" id="XP_041545469.1">
    <property type="nucleotide sequence ID" value="XM_041692044.1"/>
</dbReference>
<proteinExistence type="inferred from homology"/>
<evidence type="ECO:0000313" key="8">
    <source>
        <dbReference type="EMBL" id="BCS01707.1"/>
    </source>
</evidence>
<evidence type="ECO:0000256" key="1">
    <source>
        <dbReference type="ARBA" id="ARBA00004685"/>
    </source>
</evidence>
<dbReference type="InterPro" id="IPR016161">
    <property type="entry name" value="Ald_DH/histidinol_DH"/>
</dbReference>
<dbReference type="InterPro" id="IPR015590">
    <property type="entry name" value="Aldehyde_DH_dom"/>
</dbReference>
<evidence type="ECO:0000256" key="3">
    <source>
        <dbReference type="ARBA" id="ARBA00023002"/>
    </source>
</evidence>
<dbReference type="FunFam" id="3.40.605.10:FF:000007">
    <property type="entry name" value="NAD/NADP-dependent betaine aldehyde dehydrogenase"/>
    <property type="match status" value="1"/>
</dbReference>
<dbReference type="FunFam" id="3.40.309.10:FF:000012">
    <property type="entry name" value="Betaine aldehyde dehydrogenase"/>
    <property type="match status" value="1"/>
</dbReference>
<protein>
    <recommendedName>
        <fullName evidence="4">aldehyde dehydrogenase (NAD(+))</fullName>
        <ecNumber evidence="4">1.2.1.3</ecNumber>
    </recommendedName>
</protein>
<dbReference type="InterPro" id="IPR016160">
    <property type="entry name" value="Ald_DH_CS_CYS"/>
</dbReference>
<keyword evidence="9" id="KW-1185">Reference proteome</keyword>
<gene>
    <name evidence="8" type="ORF">AKAW2_52048A</name>
</gene>
<dbReference type="GO" id="GO:0004029">
    <property type="term" value="F:aldehyde dehydrogenase (NAD+) activity"/>
    <property type="evidence" value="ECO:0007669"/>
    <property type="project" value="UniProtKB-EC"/>
</dbReference>
<dbReference type="EC" id="1.2.1.3" evidence="4"/>
<dbReference type="KEGG" id="aluc:AKAW2_52048A"/>
<evidence type="ECO:0000256" key="6">
    <source>
        <dbReference type="RuleBase" id="RU003345"/>
    </source>
</evidence>
<dbReference type="InterPro" id="IPR029510">
    <property type="entry name" value="Ald_DH_CS_GLU"/>
</dbReference>
<evidence type="ECO:0000256" key="2">
    <source>
        <dbReference type="ARBA" id="ARBA00009986"/>
    </source>
</evidence>
<sequence length="519" mass="55939">MKPVTHVSFDPDYQSSQPSNLTLLDSVVLVMSQSIPQHPGQRENIETRLFINGEFVPSLSGSKFDLYNPATEELSASVYEAGPEDVDRAVAAAKAAFPAWSETGALQRAHLLEKWADRLEACADEISYLDAICMGKPAYSDHFGRFMTQFVRVYAAKALDITGESSLNTPGFVNVSLRQPFGVCGAIVPWNGPVVTMIFKAAAALVTGNTIVIKSSEKAPLSCLVAARCAQEAGFPPGVFNMLSGFGRPCGEAIARHMEIRKISFTGSTATGRAIQKMAAESNLKSVTLELGGKSPLVIWDDADLSKAVPAAAMSILTNSGQVCVASSRVYVHEAIASQFLEQLKTTMTEMGKSGHPLIPGTTRGPQADAVQFARVQGYLDLAKQEGVSVYLGGAREGDKGYFVQPTILKDVPEESRLMKEEIFGPVVAVNTFTDEEDVMARANDSEYGLYASVYTRDISRALRAAKKFEAGTVGVNCTSPTMAFDMPFGGWKGSGEGRELSRYATDYWTELKSVLIAL</sequence>